<dbReference type="InterPro" id="IPR017923">
    <property type="entry name" value="TFIIS_N"/>
</dbReference>
<dbReference type="GO" id="GO:0005634">
    <property type="term" value="C:nucleus"/>
    <property type="evidence" value="ECO:0007669"/>
    <property type="project" value="UniProtKB-SubCell"/>
</dbReference>
<feature type="compositionally biased region" description="Low complexity" evidence="2">
    <location>
        <begin position="185"/>
        <end position="203"/>
    </location>
</feature>
<evidence type="ECO:0000256" key="1">
    <source>
        <dbReference type="PROSITE-ProRule" id="PRU00649"/>
    </source>
</evidence>
<keyword evidence="1" id="KW-0539">Nucleus</keyword>
<evidence type="ECO:0000259" key="3">
    <source>
        <dbReference type="PROSITE" id="PS50812"/>
    </source>
</evidence>
<dbReference type="STRING" id="133385.A0A2T9Z0K6"/>
<dbReference type="Proteomes" id="UP000245383">
    <property type="component" value="Unassembled WGS sequence"/>
</dbReference>
<protein>
    <recommendedName>
        <fullName evidence="7">PWWP domain-containing protein</fullName>
    </recommendedName>
</protein>
<dbReference type="AlphaFoldDB" id="A0A2T9Z0K6"/>
<keyword evidence="6" id="KW-1185">Reference proteome</keyword>
<reference evidence="5 6" key="1">
    <citation type="journal article" date="2018" name="MBio">
        <title>Comparative Genomics Reveals the Core Gene Toolbox for the Fungus-Insect Symbiosis.</title>
        <authorList>
            <person name="Wang Y."/>
            <person name="Stata M."/>
            <person name="Wang W."/>
            <person name="Stajich J.E."/>
            <person name="White M.M."/>
            <person name="Moncalvo J.M."/>
        </authorList>
    </citation>
    <scope>NUCLEOTIDE SEQUENCE [LARGE SCALE GENOMIC DNA]</scope>
    <source>
        <strain evidence="5 6">SWE-8-4</strain>
    </source>
</reference>
<feature type="compositionally biased region" description="Basic and acidic residues" evidence="2">
    <location>
        <begin position="109"/>
        <end position="120"/>
    </location>
</feature>
<dbReference type="PANTHER" id="PTHR12550:SF70">
    <property type="entry name" value="JIL-1 ANCHORING AND STABILIZING PROTEIN, ISOFORM A"/>
    <property type="match status" value="1"/>
</dbReference>
<dbReference type="SUPFAM" id="SSF47676">
    <property type="entry name" value="Conserved domain common to transcription factors TFIIS, elongin A, CRSP70"/>
    <property type="match status" value="1"/>
</dbReference>
<feature type="region of interest" description="Disordered" evidence="2">
    <location>
        <begin position="109"/>
        <end position="247"/>
    </location>
</feature>
<dbReference type="Gene3D" id="2.30.30.140">
    <property type="match status" value="1"/>
</dbReference>
<dbReference type="SMART" id="SM00293">
    <property type="entry name" value="PWWP"/>
    <property type="match status" value="1"/>
</dbReference>
<feature type="region of interest" description="Disordered" evidence="2">
    <location>
        <begin position="417"/>
        <end position="436"/>
    </location>
</feature>
<evidence type="ECO:0000256" key="2">
    <source>
        <dbReference type="SAM" id="MobiDB-lite"/>
    </source>
</evidence>
<feature type="region of interest" description="Disordered" evidence="2">
    <location>
        <begin position="450"/>
        <end position="472"/>
    </location>
</feature>
<proteinExistence type="predicted"/>
<dbReference type="PROSITE" id="PS51319">
    <property type="entry name" value="TFIIS_N"/>
    <property type="match status" value="1"/>
</dbReference>
<dbReference type="Pfam" id="PF08711">
    <property type="entry name" value="Med26"/>
    <property type="match status" value="1"/>
</dbReference>
<dbReference type="InterPro" id="IPR035441">
    <property type="entry name" value="TFIIS/LEDGF_dom_sf"/>
</dbReference>
<feature type="compositionally biased region" description="Basic and acidic residues" evidence="2">
    <location>
        <begin position="226"/>
        <end position="247"/>
    </location>
</feature>
<comment type="caution">
    <text evidence="5">The sequence shown here is derived from an EMBL/GenBank/DDBJ whole genome shotgun (WGS) entry which is preliminary data.</text>
</comment>
<accession>A0A2T9Z0K6</accession>
<evidence type="ECO:0008006" key="7">
    <source>
        <dbReference type="Google" id="ProtNLM"/>
    </source>
</evidence>
<organism evidence="5 6">
    <name type="scientific">Smittium simulii</name>
    <dbReference type="NCBI Taxonomy" id="133385"/>
    <lineage>
        <taxon>Eukaryota</taxon>
        <taxon>Fungi</taxon>
        <taxon>Fungi incertae sedis</taxon>
        <taxon>Zoopagomycota</taxon>
        <taxon>Kickxellomycotina</taxon>
        <taxon>Harpellomycetes</taxon>
        <taxon>Harpellales</taxon>
        <taxon>Legeriomycetaceae</taxon>
        <taxon>Smittium</taxon>
    </lineage>
</organism>
<evidence type="ECO:0000313" key="5">
    <source>
        <dbReference type="EMBL" id="PVU98107.1"/>
    </source>
</evidence>
<dbReference type="EMBL" id="MBFR01000003">
    <property type="protein sequence ID" value="PVU98107.1"/>
    <property type="molecule type" value="Genomic_DNA"/>
</dbReference>
<evidence type="ECO:0000313" key="6">
    <source>
        <dbReference type="Proteomes" id="UP000245383"/>
    </source>
</evidence>
<dbReference type="PANTHER" id="PTHR12550">
    <property type="entry name" value="HEPATOMA-DERIVED GROWTH FACTOR-RELATED"/>
    <property type="match status" value="1"/>
</dbReference>
<feature type="compositionally biased region" description="Polar residues" evidence="2">
    <location>
        <begin position="204"/>
        <end position="213"/>
    </location>
</feature>
<sequence length="504" mass="56961">MPLENYKTGTICWAKLKGFPWWPSVIMDESILTKEVRRYKPKGGKNYPVMFFGSIDFAWLSSENLEPYEENLDKHSTKPQNRKEPKFGLALKQAIDPDEVERLIQSIARESEQEKTREENPENFSDDQDSEGESRSNDDSDDSNSSDRRSVSKKKKTNYSTPAKRRESSAANRDANGSSKKSRTEQSSSSKSSKASDLNSPSSRKQSNLSQTRQSNEDLNNNSDSQDSKKNTLSIDKDSSRKTNEIRQKLGKSYDTLMVLRHKIQRLLLKGEITEDLDPIDDLFRKVEKAPMTVELLQVTKMGKLMRKISQLDKLPKLENEKFSIKLRAEEMTSRWRRLVSDSRAPSEEIAASNSNADLATADTHVISRSTSETPKAVDADKFEKDLKSETPSLTDLNTDEQIDDSSLKQNEVETIETAETQSDTPKIDSEDNQISNNLVLETEKLADITDKKEDPNTPVDENQVTDAPTFMPEVTTAPLDKIESLENIADITENPSESTEITN</sequence>
<name>A0A2T9Z0K6_9FUNG</name>
<dbReference type="CDD" id="cd05162">
    <property type="entry name" value="PWWP"/>
    <property type="match status" value="1"/>
</dbReference>
<feature type="domain" description="TFIIS N-terminal" evidence="4">
    <location>
        <begin position="259"/>
        <end position="343"/>
    </location>
</feature>
<dbReference type="Pfam" id="PF00855">
    <property type="entry name" value="PWWP"/>
    <property type="match status" value="1"/>
</dbReference>
<gene>
    <name evidence="5" type="ORF">BB561_000093</name>
</gene>
<comment type="subcellular location">
    <subcellularLocation>
        <location evidence="1">Nucleus</location>
    </subcellularLocation>
</comment>
<dbReference type="PROSITE" id="PS50812">
    <property type="entry name" value="PWWP"/>
    <property type="match status" value="1"/>
</dbReference>
<dbReference type="Gene3D" id="1.20.930.10">
    <property type="entry name" value="Conserved domain common to transcription factors TFIIS, elongin A, CRSP70"/>
    <property type="match status" value="1"/>
</dbReference>
<dbReference type="SUPFAM" id="SSF63748">
    <property type="entry name" value="Tudor/PWWP/MBT"/>
    <property type="match status" value="1"/>
</dbReference>
<evidence type="ECO:0000259" key="4">
    <source>
        <dbReference type="PROSITE" id="PS51319"/>
    </source>
</evidence>
<feature type="compositionally biased region" description="Basic and acidic residues" evidence="2">
    <location>
        <begin position="376"/>
        <end position="389"/>
    </location>
</feature>
<dbReference type="InterPro" id="IPR000313">
    <property type="entry name" value="PWWP_dom"/>
</dbReference>
<feature type="region of interest" description="Disordered" evidence="2">
    <location>
        <begin position="366"/>
        <end position="411"/>
    </location>
</feature>
<dbReference type="OrthoDB" id="62853at2759"/>
<feature type="domain" description="PWWP" evidence="3">
    <location>
        <begin position="8"/>
        <end position="71"/>
    </location>
</feature>